<dbReference type="InterPro" id="IPR043128">
    <property type="entry name" value="Rev_trsase/Diguanyl_cyclase"/>
</dbReference>
<dbReference type="InterPro" id="IPR052155">
    <property type="entry name" value="Biofilm_reg_signaling"/>
</dbReference>
<dbReference type="Gene3D" id="3.30.70.270">
    <property type="match status" value="1"/>
</dbReference>
<name>A0A0U1KTJ4_9FIRM</name>
<evidence type="ECO:0000259" key="3">
    <source>
        <dbReference type="PROSITE" id="PS50113"/>
    </source>
</evidence>
<sequence>MLIVSLIAFSSVLMNLYNGIHVFQANRAAKANRLFLLLCITLCFWGFGYTFVISAETAVTARYWRIVSAVGWCSFFSVFLQFTLHFTNHQGWLRQRNIQWLLHIPALIFFIHVATSSSANFVHTDWGWVYMTDQEAAWQFPFIAYYTAYSMTAFRLIYFWGKRASTTREKKQAQIIVRTMLAVFILAVPFDSYLPLLGYPVLPVAILLSSVFVIAIWYSITHYRLMMLNFKTASDHILNNMTVPVLLVGTNFVIHEVNAATAILTGYDDEKLIGKPVSILFAGATEALLNQTEVLKNNCTQNIEVSILTQKQKNVPCLLSLKLVHDEFGDVLGLIFLLHDITARKNYEHLLQQSNDELERKVRERTAELEASNVSLQKEITERKKAEAQIQYHANYDTLTGLPNRRLCYQQITQTIATAQTDTTLAILFLDLDNFKYLNDTYGHAHGDLALQQTVKRINAVMPASDRLARIGGDEFLLLVKNSNRQDWRTVVESIVNSIRQIFFQPFIINGRESFLSVSIGIAAYPQDGTDADTLIKKADIAMYEAKNNGKNDYKFYAASMKKNVLKNNDIRNNLFRAIDKGELLLHYQPQIDVLSQKINGFEALLRWKRSDHSWIPPSEFLPIAEEIGLIVPIRTWAMKQAFSQLKLWHNLGFSGLRMTVNVSARQLQEQNFCDQAIDYLNQLGLDPRYAEFEIMESMAFNSDKSILKMLKKIKNSNINISIDDFGTAYSSFMNIKMFSADRLKITKPFISGIGKSEKDAAIVTSIIVLAHKIGIKVIAQAVETKEELNYLRQEKCDEIQGGYFYDPLPPEKIEALLYSLSLQNASSEKPRHA</sequence>
<dbReference type="InterPro" id="IPR035919">
    <property type="entry name" value="EAL_sf"/>
</dbReference>
<feature type="transmembrane region" description="Helical" evidence="1">
    <location>
        <begin position="173"/>
        <end position="190"/>
    </location>
</feature>
<dbReference type="SMART" id="SM00091">
    <property type="entry name" value="PAS"/>
    <property type="match status" value="1"/>
</dbReference>
<feature type="transmembrane region" description="Helical" evidence="1">
    <location>
        <begin position="6"/>
        <end position="23"/>
    </location>
</feature>
<dbReference type="PANTHER" id="PTHR44757">
    <property type="entry name" value="DIGUANYLATE CYCLASE DGCP"/>
    <property type="match status" value="1"/>
</dbReference>
<evidence type="ECO:0000259" key="4">
    <source>
        <dbReference type="PROSITE" id="PS50883"/>
    </source>
</evidence>
<dbReference type="Pfam" id="PF16927">
    <property type="entry name" value="HisKA_7TM"/>
    <property type="match status" value="1"/>
</dbReference>
<gene>
    <name evidence="6" type="ORF">SpAn4DRAFT_1714</name>
</gene>
<evidence type="ECO:0000313" key="7">
    <source>
        <dbReference type="Proteomes" id="UP000049855"/>
    </source>
</evidence>
<dbReference type="SUPFAM" id="SSF55073">
    <property type="entry name" value="Nucleotide cyclase"/>
    <property type="match status" value="1"/>
</dbReference>
<dbReference type="NCBIfam" id="TIGR00254">
    <property type="entry name" value="GGDEF"/>
    <property type="match status" value="1"/>
</dbReference>
<reference evidence="7" key="1">
    <citation type="submission" date="2015-03" db="EMBL/GenBank/DDBJ databases">
        <authorList>
            <person name="Nijsse Bart"/>
        </authorList>
    </citation>
    <scope>NUCLEOTIDE SEQUENCE [LARGE SCALE GENOMIC DNA]</scope>
</reference>
<dbReference type="InterPro" id="IPR000160">
    <property type="entry name" value="GGDEF_dom"/>
</dbReference>
<feature type="domain" description="EAL" evidence="4">
    <location>
        <begin position="568"/>
        <end position="822"/>
    </location>
</feature>
<dbReference type="PANTHER" id="PTHR44757:SF2">
    <property type="entry name" value="BIOFILM ARCHITECTURE MAINTENANCE PROTEIN MBAA"/>
    <property type="match status" value="1"/>
</dbReference>
<keyword evidence="1" id="KW-0812">Transmembrane</keyword>
<dbReference type="InterPro" id="IPR000700">
    <property type="entry name" value="PAS-assoc_C"/>
</dbReference>
<dbReference type="Gene3D" id="3.30.450.20">
    <property type="entry name" value="PAS domain"/>
    <property type="match status" value="1"/>
</dbReference>
<dbReference type="InterPro" id="IPR001633">
    <property type="entry name" value="EAL_dom"/>
</dbReference>
<dbReference type="FunFam" id="3.30.70.270:FF:000001">
    <property type="entry name" value="Diguanylate cyclase domain protein"/>
    <property type="match status" value="1"/>
</dbReference>
<dbReference type="PROSITE" id="PS50883">
    <property type="entry name" value="EAL"/>
    <property type="match status" value="1"/>
</dbReference>
<dbReference type="Pfam" id="PF00563">
    <property type="entry name" value="EAL"/>
    <property type="match status" value="1"/>
</dbReference>
<feature type="transmembrane region" description="Helical" evidence="1">
    <location>
        <begin position="142"/>
        <end position="161"/>
    </location>
</feature>
<feature type="domain" description="GGDEF" evidence="5">
    <location>
        <begin position="423"/>
        <end position="559"/>
    </location>
</feature>
<feature type="transmembrane region" description="Helical" evidence="1">
    <location>
        <begin position="35"/>
        <end position="54"/>
    </location>
</feature>
<dbReference type="SUPFAM" id="SSF55785">
    <property type="entry name" value="PYP-like sensor domain (PAS domain)"/>
    <property type="match status" value="1"/>
</dbReference>
<feature type="domain" description="PAC" evidence="3">
    <location>
        <begin position="301"/>
        <end position="353"/>
    </location>
</feature>
<dbReference type="Proteomes" id="UP000049855">
    <property type="component" value="Unassembled WGS sequence"/>
</dbReference>
<dbReference type="RefSeq" id="WP_021169458.1">
    <property type="nucleotide sequence ID" value="NZ_CTRP01000003.1"/>
</dbReference>
<keyword evidence="1" id="KW-0472">Membrane</keyword>
<dbReference type="GO" id="GO:0006355">
    <property type="term" value="P:regulation of DNA-templated transcription"/>
    <property type="evidence" value="ECO:0007669"/>
    <property type="project" value="InterPro"/>
</dbReference>
<organism evidence="6 7">
    <name type="scientific">Sporomusa ovata</name>
    <dbReference type="NCBI Taxonomy" id="2378"/>
    <lineage>
        <taxon>Bacteria</taxon>
        <taxon>Bacillati</taxon>
        <taxon>Bacillota</taxon>
        <taxon>Negativicutes</taxon>
        <taxon>Selenomonadales</taxon>
        <taxon>Sporomusaceae</taxon>
        <taxon>Sporomusa</taxon>
    </lineage>
</organism>
<evidence type="ECO:0000256" key="1">
    <source>
        <dbReference type="SAM" id="Phobius"/>
    </source>
</evidence>
<dbReference type="PROSITE" id="PS50112">
    <property type="entry name" value="PAS"/>
    <property type="match status" value="1"/>
</dbReference>
<dbReference type="NCBIfam" id="TIGR00229">
    <property type="entry name" value="sensory_box"/>
    <property type="match status" value="1"/>
</dbReference>
<feature type="transmembrane region" description="Helical" evidence="1">
    <location>
        <begin position="66"/>
        <end position="88"/>
    </location>
</feature>
<dbReference type="InterPro" id="IPR000014">
    <property type="entry name" value="PAS"/>
</dbReference>
<feature type="transmembrane region" description="Helical" evidence="1">
    <location>
        <begin position="100"/>
        <end position="122"/>
    </location>
</feature>
<protein>
    <submittedName>
        <fullName evidence="6">Diguanylate cyclase/phosphodiesterase (GGDEF &amp; EAL domains) with PAS/PAC sensor(S)</fullName>
    </submittedName>
</protein>
<keyword evidence="7" id="KW-1185">Reference proteome</keyword>
<feature type="domain" description="PAS" evidence="2">
    <location>
        <begin position="236"/>
        <end position="275"/>
    </location>
</feature>
<dbReference type="InterPro" id="IPR029787">
    <property type="entry name" value="Nucleotide_cyclase"/>
</dbReference>
<feature type="transmembrane region" description="Helical" evidence="1">
    <location>
        <begin position="196"/>
        <end position="220"/>
    </location>
</feature>
<dbReference type="PROSITE" id="PS50113">
    <property type="entry name" value="PAC"/>
    <property type="match status" value="1"/>
</dbReference>
<dbReference type="CDD" id="cd01948">
    <property type="entry name" value="EAL"/>
    <property type="match status" value="1"/>
</dbReference>
<evidence type="ECO:0000259" key="5">
    <source>
        <dbReference type="PROSITE" id="PS50887"/>
    </source>
</evidence>
<dbReference type="SMART" id="SM00267">
    <property type="entry name" value="GGDEF"/>
    <property type="match status" value="1"/>
</dbReference>
<evidence type="ECO:0000259" key="2">
    <source>
        <dbReference type="PROSITE" id="PS50112"/>
    </source>
</evidence>
<dbReference type="AlphaFoldDB" id="A0A0U1KTJ4"/>
<proteinExistence type="predicted"/>
<dbReference type="SUPFAM" id="SSF141868">
    <property type="entry name" value="EAL domain-like"/>
    <property type="match status" value="1"/>
</dbReference>
<dbReference type="SMART" id="SM00052">
    <property type="entry name" value="EAL"/>
    <property type="match status" value="1"/>
</dbReference>
<dbReference type="InterPro" id="IPR031621">
    <property type="entry name" value="HisKA_7TM"/>
</dbReference>
<keyword evidence="1" id="KW-1133">Transmembrane helix</keyword>
<dbReference type="InterPro" id="IPR035965">
    <property type="entry name" value="PAS-like_dom_sf"/>
</dbReference>
<dbReference type="CDD" id="cd01949">
    <property type="entry name" value="GGDEF"/>
    <property type="match status" value="1"/>
</dbReference>
<dbReference type="PROSITE" id="PS50887">
    <property type="entry name" value="GGDEF"/>
    <property type="match status" value="1"/>
</dbReference>
<dbReference type="Pfam" id="PF00989">
    <property type="entry name" value="PAS"/>
    <property type="match status" value="1"/>
</dbReference>
<dbReference type="CDD" id="cd00130">
    <property type="entry name" value="PAS"/>
    <property type="match status" value="1"/>
</dbReference>
<dbReference type="Pfam" id="PF00990">
    <property type="entry name" value="GGDEF"/>
    <property type="match status" value="1"/>
</dbReference>
<evidence type="ECO:0000313" key="6">
    <source>
        <dbReference type="EMBL" id="CQR70736.1"/>
    </source>
</evidence>
<dbReference type="EMBL" id="CTRP01000003">
    <property type="protein sequence ID" value="CQR70736.1"/>
    <property type="molecule type" value="Genomic_DNA"/>
</dbReference>
<accession>A0A0U1KTJ4</accession>
<dbReference type="Gene3D" id="3.20.20.450">
    <property type="entry name" value="EAL domain"/>
    <property type="match status" value="1"/>
</dbReference>
<dbReference type="InterPro" id="IPR013767">
    <property type="entry name" value="PAS_fold"/>
</dbReference>